<keyword evidence="1" id="KW-0472">Membrane</keyword>
<feature type="transmembrane region" description="Helical" evidence="1">
    <location>
        <begin position="125"/>
        <end position="142"/>
    </location>
</feature>
<dbReference type="AlphaFoldDB" id="A0A2I8VLR7"/>
<feature type="transmembrane region" description="Helical" evidence="1">
    <location>
        <begin position="262"/>
        <end position="280"/>
    </location>
</feature>
<gene>
    <name evidence="2" type="ORF">C2R22_15430</name>
</gene>
<reference evidence="2 3" key="1">
    <citation type="submission" date="2018-01" db="EMBL/GenBank/DDBJ databases">
        <title>Complete genome sequence of Salinigranum rubrum GX10T, an extremely halophilic archaeon isolated from a marine solar saltern.</title>
        <authorList>
            <person name="Han S."/>
        </authorList>
    </citation>
    <scope>NUCLEOTIDE SEQUENCE [LARGE SCALE GENOMIC DNA]</scope>
    <source>
        <strain evidence="2 3">GX10</strain>
    </source>
</reference>
<keyword evidence="1" id="KW-0812">Transmembrane</keyword>
<feature type="transmembrane region" description="Helical" evidence="1">
    <location>
        <begin position="317"/>
        <end position="336"/>
    </location>
</feature>
<organism evidence="2 3">
    <name type="scientific">Salinigranum rubrum</name>
    <dbReference type="NCBI Taxonomy" id="755307"/>
    <lineage>
        <taxon>Archaea</taxon>
        <taxon>Methanobacteriati</taxon>
        <taxon>Methanobacteriota</taxon>
        <taxon>Stenosarchaea group</taxon>
        <taxon>Halobacteria</taxon>
        <taxon>Halobacteriales</taxon>
        <taxon>Haloferacaceae</taxon>
        <taxon>Salinigranum</taxon>
    </lineage>
</organism>
<feature type="transmembrane region" description="Helical" evidence="1">
    <location>
        <begin position="192"/>
        <end position="209"/>
    </location>
</feature>
<evidence type="ECO:0000313" key="2">
    <source>
        <dbReference type="EMBL" id="AUV82858.1"/>
    </source>
</evidence>
<feature type="transmembrane region" description="Helical" evidence="1">
    <location>
        <begin position="376"/>
        <end position="394"/>
    </location>
</feature>
<accession>A0A2I8VLR7</accession>
<dbReference type="EMBL" id="CP026309">
    <property type="protein sequence ID" value="AUV82858.1"/>
    <property type="molecule type" value="Genomic_DNA"/>
</dbReference>
<keyword evidence="3" id="KW-1185">Reference proteome</keyword>
<dbReference type="Proteomes" id="UP000236584">
    <property type="component" value="Chromosome"/>
</dbReference>
<evidence type="ECO:0008006" key="4">
    <source>
        <dbReference type="Google" id="ProtNLM"/>
    </source>
</evidence>
<dbReference type="OrthoDB" id="387526at2157"/>
<proteinExistence type="predicted"/>
<feature type="transmembrane region" description="Helical" evidence="1">
    <location>
        <begin position="287"/>
        <end position="311"/>
    </location>
</feature>
<feature type="transmembrane region" description="Helical" evidence="1">
    <location>
        <begin position="154"/>
        <end position="185"/>
    </location>
</feature>
<dbReference type="GeneID" id="35593512"/>
<protein>
    <recommendedName>
        <fullName evidence="4">Glycosyltransferase RgtA/B/C/D-like domain-containing protein</fullName>
    </recommendedName>
</protein>
<keyword evidence="1" id="KW-1133">Transmembrane helix</keyword>
<evidence type="ECO:0000256" key="1">
    <source>
        <dbReference type="SAM" id="Phobius"/>
    </source>
</evidence>
<feature type="transmembrane region" description="Helical" evidence="1">
    <location>
        <begin position="69"/>
        <end position="87"/>
    </location>
</feature>
<dbReference type="KEGG" id="srub:C2R22_15430"/>
<sequence length="515" mass="56684">MLFLGLGGILAFSSTYPVGYADVQVHIAATLETVVDGRLDFRPESSINFVALYVVTTALADLTGTSVPAAARLFPVAAFVVSVLVFYHGIARRFLDARAALFAAFVFGTNWGVFRFGVEFRTLNVALLFLLVVISLLIREWFTTHLAKENMVVYTLLIAALATSHLTTYAFYLAMLTVVVVAFALQQPRRNLLNYLLVSVAALFGYMTYVGGSLRATTVVVGAEALSIVARFTGTAPAASYGTSTQGLIGLTYGYNMFLAQWTLRGLFVLSFGLFVFGWVRRRERFGTLVILASGVLGFGVLATSFVATFVNPSRVLTFFALPYALTYAGGLCYAFHERRCEEDVTTTTTPRRFEAVHRLLDRTDRLLSGPTARTVVRVIVVAVVLIAVTSTLMKFPAFIVGETEPIRTHQPIDDLPYLQFDGYETSARTFVLSHHAGPVQYAYGDWTRATAPFYSSVIEQPDEDIADELDRLTLVGVEYHAWADSEVELAPDADRVYDNGEVVLHHETAVVNRP</sequence>
<dbReference type="RefSeq" id="WP_103426547.1">
    <property type="nucleotide sequence ID" value="NZ_CP026309.1"/>
</dbReference>
<evidence type="ECO:0000313" key="3">
    <source>
        <dbReference type="Proteomes" id="UP000236584"/>
    </source>
</evidence>
<name>A0A2I8VLR7_9EURY</name>